<reference evidence="2 3" key="1">
    <citation type="submission" date="2018-12" db="EMBL/GenBank/DDBJ databases">
        <title>Deinococcus radiophilus ATCC 27603 genome sequencing and assembly.</title>
        <authorList>
            <person name="Maclea K.S."/>
            <person name="Maynard C.R."/>
        </authorList>
    </citation>
    <scope>NUCLEOTIDE SEQUENCE [LARGE SCALE GENOMIC DNA]</scope>
    <source>
        <strain evidence="2 3">ATCC 27603</strain>
    </source>
</reference>
<keyword evidence="3" id="KW-1185">Reference proteome</keyword>
<dbReference type="RefSeq" id="WP_126351752.1">
    <property type="nucleotide sequence ID" value="NZ_CP086380.1"/>
</dbReference>
<dbReference type="AlphaFoldDB" id="A0A3S0JT22"/>
<feature type="region of interest" description="Disordered" evidence="1">
    <location>
        <begin position="1"/>
        <end position="30"/>
    </location>
</feature>
<gene>
    <name evidence="2" type="ORF">EJ104_05505</name>
</gene>
<protein>
    <submittedName>
        <fullName evidence="2">Uncharacterized protein</fullName>
    </submittedName>
</protein>
<evidence type="ECO:0000313" key="3">
    <source>
        <dbReference type="Proteomes" id="UP000277766"/>
    </source>
</evidence>
<dbReference type="EMBL" id="RXPE01000007">
    <property type="protein sequence ID" value="RTR28360.1"/>
    <property type="molecule type" value="Genomic_DNA"/>
</dbReference>
<evidence type="ECO:0000256" key="1">
    <source>
        <dbReference type="SAM" id="MobiDB-lite"/>
    </source>
</evidence>
<evidence type="ECO:0000313" key="2">
    <source>
        <dbReference type="EMBL" id="RTR28360.1"/>
    </source>
</evidence>
<name>A0A3S0JT22_9DEIO</name>
<sequence length="287" mass="30325">MSTSAAAGAAGNPAPAALAQTQSADSTSAPSADAAALRKLLDRMMSGAYLVGQAPEKLGAPLPPGAEVVGAMGQAGYWTVFLDSPKSPAEVIAFYRTQPGWEVVEPERHQSANGFLSESLEGVDSGSLTIIFRQEPPTLLQITAHRLAEGQATQVMLSVQTGKDAHQMKENLSSYSSAESLLPVLRAPSGVQVRPTGGGGSNDWYNSEANLQISQSLKQLHQAYAEQLRTQGWAEVNPSSTLPGGGEASLWHIAAENEQPVRLVLLDLQPVPEGTGLYRGKLTVWTR</sequence>
<comment type="caution">
    <text evidence="2">The sequence shown here is derived from an EMBL/GenBank/DDBJ whole genome shotgun (WGS) entry which is preliminary data.</text>
</comment>
<organism evidence="2 3">
    <name type="scientific">Deinococcus radiophilus</name>
    <dbReference type="NCBI Taxonomy" id="32062"/>
    <lineage>
        <taxon>Bacteria</taxon>
        <taxon>Thermotogati</taxon>
        <taxon>Deinococcota</taxon>
        <taxon>Deinococci</taxon>
        <taxon>Deinococcales</taxon>
        <taxon>Deinococcaceae</taxon>
        <taxon>Deinococcus</taxon>
    </lineage>
</organism>
<proteinExistence type="predicted"/>
<dbReference type="OrthoDB" id="70700at2"/>
<dbReference type="Proteomes" id="UP000277766">
    <property type="component" value="Unassembled WGS sequence"/>
</dbReference>
<accession>A0A3S0JT22</accession>